<keyword evidence="5" id="KW-1185">Reference proteome</keyword>
<dbReference type="EMBL" id="CAJHNJ030000988">
    <property type="protein sequence ID" value="CAG9138795.1"/>
    <property type="molecule type" value="Genomic_DNA"/>
</dbReference>
<dbReference type="AlphaFoldDB" id="A0A8S4DCK8"/>
<reference evidence="1" key="1">
    <citation type="submission" date="2020-11" db="EMBL/GenBank/DDBJ databases">
        <authorList>
            <person name="Whiteford S."/>
        </authorList>
    </citation>
    <scope>NUCLEOTIDE SEQUENCE</scope>
</reference>
<evidence type="ECO:0000313" key="5">
    <source>
        <dbReference type="Proteomes" id="UP000653454"/>
    </source>
</evidence>
<comment type="caution">
    <text evidence="1">The sequence shown here is derived from an EMBL/GenBank/DDBJ whole genome shotgun (WGS) entry which is preliminary data.</text>
</comment>
<organism evidence="1 5">
    <name type="scientific">Plutella xylostella</name>
    <name type="common">Diamondback moth</name>
    <name type="synonym">Plutella maculipennis</name>
    <dbReference type="NCBI Taxonomy" id="51655"/>
    <lineage>
        <taxon>Eukaryota</taxon>
        <taxon>Metazoa</taxon>
        <taxon>Ecdysozoa</taxon>
        <taxon>Arthropoda</taxon>
        <taxon>Hexapoda</taxon>
        <taxon>Insecta</taxon>
        <taxon>Pterygota</taxon>
        <taxon>Neoptera</taxon>
        <taxon>Endopterygota</taxon>
        <taxon>Lepidoptera</taxon>
        <taxon>Glossata</taxon>
        <taxon>Ditrysia</taxon>
        <taxon>Yponomeutoidea</taxon>
        <taxon>Plutellidae</taxon>
        <taxon>Plutella</taxon>
    </lineage>
</organism>
<dbReference type="EMBL" id="CAJHNJ030000092">
    <property type="protein sequence ID" value="CAG9135008.1"/>
    <property type="molecule type" value="Genomic_DNA"/>
</dbReference>
<dbReference type="EMBL" id="CAJHNJ030000004">
    <property type="protein sequence ID" value="CAG9095573.1"/>
    <property type="molecule type" value="Genomic_DNA"/>
</dbReference>
<name>A0A8S4DCK8_PLUXY</name>
<dbReference type="Proteomes" id="UP000653454">
    <property type="component" value="Unassembled WGS sequence"/>
</dbReference>
<evidence type="ECO:0000313" key="4">
    <source>
        <dbReference type="EMBL" id="CAG9138795.1"/>
    </source>
</evidence>
<evidence type="ECO:0000313" key="3">
    <source>
        <dbReference type="EMBL" id="CAG9135008.1"/>
    </source>
</evidence>
<sequence>MRRIWLFASYINTKENKEADQESRRLNCDTEWQLSQWAFEHIVDTFGQPEVDLFASRTNAKCSRSVHPLHQSLTLGAAKLSGLPS</sequence>
<dbReference type="EMBL" id="CAJHNJ030000027">
    <property type="protein sequence ID" value="CAG9122643.1"/>
    <property type="molecule type" value="Genomic_DNA"/>
</dbReference>
<evidence type="ECO:0000313" key="1">
    <source>
        <dbReference type="EMBL" id="CAG9095573.1"/>
    </source>
</evidence>
<evidence type="ECO:0000313" key="2">
    <source>
        <dbReference type="EMBL" id="CAG9122643.1"/>
    </source>
</evidence>
<gene>
    <name evidence="3" type="ORF">PLXY2_LOCUS13272</name>
    <name evidence="1" type="ORF">PLXY2_LOCUS1624</name>
    <name evidence="4" type="ORF">PLXY2_LOCUS17049</name>
    <name evidence="2" type="ORF">PLXY2_LOCUS7739</name>
</gene>
<accession>A0A8S4DCK8</accession>
<protein>
    <submittedName>
        <fullName evidence="1">(diamondback moth) hypothetical protein</fullName>
    </submittedName>
</protein>
<proteinExistence type="predicted"/>